<dbReference type="PANTHER" id="PTHR10434:SF11">
    <property type="entry name" value="1-ACYL-SN-GLYCEROL-3-PHOSPHATE ACYLTRANSFERASE"/>
    <property type="match status" value="1"/>
</dbReference>
<dbReference type="Pfam" id="PF01553">
    <property type="entry name" value="Acyltransferase"/>
    <property type="match status" value="1"/>
</dbReference>
<evidence type="ECO:0000256" key="1">
    <source>
        <dbReference type="ARBA" id="ARBA00022679"/>
    </source>
</evidence>
<evidence type="ECO:0000256" key="2">
    <source>
        <dbReference type="ARBA" id="ARBA00023315"/>
    </source>
</evidence>
<accession>A0ABW2HQX9</accession>
<feature type="compositionally biased region" description="Low complexity" evidence="3">
    <location>
        <begin position="255"/>
        <end position="264"/>
    </location>
</feature>
<evidence type="ECO:0000259" key="4">
    <source>
        <dbReference type="SMART" id="SM00563"/>
    </source>
</evidence>
<dbReference type="PANTHER" id="PTHR10434">
    <property type="entry name" value="1-ACYL-SN-GLYCEROL-3-PHOSPHATE ACYLTRANSFERASE"/>
    <property type="match status" value="1"/>
</dbReference>
<keyword evidence="2 5" id="KW-0012">Acyltransferase</keyword>
<keyword evidence="6" id="KW-1185">Reference proteome</keyword>
<dbReference type="RefSeq" id="WP_378967575.1">
    <property type="nucleotide sequence ID" value="NZ_JBHTBJ010000007.1"/>
</dbReference>
<feature type="region of interest" description="Disordered" evidence="3">
    <location>
        <begin position="241"/>
        <end position="296"/>
    </location>
</feature>
<evidence type="ECO:0000313" key="6">
    <source>
        <dbReference type="Proteomes" id="UP001596548"/>
    </source>
</evidence>
<dbReference type="CDD" id="cd07989">
    <property type="entry name" value="LPLAT_AGPAT-like"/>
    <property type="match status" value="1"/>
</dbReference>
<dbReference type="SMART" id="SM00563">
    <property type="entry name" value="PlsC"/>
    <property type="match status" value="1"/>
</dbReference>
<feature type="domain" description="Phospholipid/glycerol acyltransferase" evidence="4">
    <location>
        <begin position="44"/>
        <end position="162"/>
    </location>
</feature>
<gene>
    <name evidence="5" type="ORF">ACFQS1_13375</name>
</gene>
<dbReference type="Proteomes" id="UP001596548">
    <property type="component" value="Unassembled WGS sequence"/>
</dbReference>
<keyword evidence="1" id="KW-0808">Transferase</keyword>
<proteinExistence type="predicted"/>
<sequence length="296" mass="31627">MGRASWRPPLMWRFMLVLARILVFPLCRLRVSGRVPAELRGRPLILAANHVSPIDPIVMTAACHKAGIAPRFMATGGIFDAPVAGAAMRRAGHIRVDRNTSHVADALPTAVQALREGAMVLVYPEGRIGLDPWMWPERGKTGVARMAEAAGAPVLPVAQWNTHRVLPYTAPVGLGRSLLRALWRRPVVHVRFGDAPVDLSEVTGTPGARAMKATRLIMAGIDDTLAHLRAGEMETPRFVDHTRAVDNSRVRPRPGRTLTPGRSTAPPPAGSPPGTGSPAVRSADHPVSPAAEAGPA</sequence>
<protein>
    <submittedName>
        <fullName evidence="5">Lysophospholipid acyltransferase family protein</fullName>
    </submittedName>
</protein>
<evidence type="ECO:0000256" key="3">
    <source>
        <dbReference type="SAM" id="MobiDB-lite"/>
    </source>
</evidence>
<comment type="caution">
    <text evidence="5">The sequence shown here is derived from an EMBL/GenBank/DDBJ whole genome shotgun (WGS) entry which is preliminary data.</text>
</comment>
<dbReference type="GO" id="GO:0016746">
    <property type="term" value="F:acyltransferase activity"/>
    <property type="evidence" value="ECO:0007669"/>
    <property type="project" value="UniProtKB-KW"/>
</dbReference>
<dbReference type="SUPFAM" id="SSF69593">
    <property type="entry name" value="Glycerol-3-phosphate (1)-acyltransferase"/>
    <property type="match status" value="1"/>
</dbReference>
<evidence type="ECO:0000313" key="5">
    <source>
        <dbReference type="EMBL" id="MFC7274981.1"/>
    </source>
</evidence>
<name>A0ABW2HQX9_9ACTN</name>
<reference evidence="6" key="1">
    <citation type="journal article" date="2019" name="Int. J. Syst. Evol. Microbiol.">
        <title>The Global Catalogue of Microorganisms (GCM) 10K type strain sequencing project: providing services to taxonomists for standard genome sequencing and annotation.</title>
        <authorList>
            <consortium name="The Broad Institute Genomics Platform"/>
            <consortium name="The Broad Institute Genome Sequencing Center for Infectious Disease"/>
            <person name="Wu L."/>
            <person name="Ma J."/>
        </authorList>
    </citation>
    <scope>NUCLEOTIDE SEQUENCE [LARGE SCALE GENOMIC DNA]</scope>
    <source>
        <strain evidence="6">XZYJT-10</strain>
    </source>
</reference>
<dbReference type="InterPro" id="IPR002123">
    <property type="entry name" value="Plipid/glycerol_acylTrfase"/>
</dbReference>
<organism evidence="5 6">
    <name type="scientific">Paractinoplanes rhizophilus</name>
    <dbReference type="NCBI Taxonomy" id="1416877"/>
    <lineage>
        <taxon>Bacteria</taxon>
        <taxon>Bacillati</taxon>
        <taxon>Actinomycetota</taxon>
        <taxon>Actinomycetes</taxon>
        <taxon>Micromonosporales</taxon>
        <taxon>Micromonosporaceae</taxon>
        <taxon>Paractinoplanes</taxon>
    </lineage>
</organism>
<dbReference type="EMBL" id="JBHTBJ010000007">
    <property type="protein sequence ID" value="MFC7274981.1"/>
    <property type="molecule type" value="Genomic_DNA"/>
</dbReference>